<dbReference type="EMBL" id="QMIF01000017">
    <property type="protein sequence ID" value="TVM31167.1"/>
    <property type="molecule type" value="Genomic_DNA"/>
</dbReference>
<evidence type="ECO:0000313" key="1">
    <source>
        <dbReference type="EMBL" id="TVM31167.1"/>
    </source>
</evidence>
<gene>
    <name evidence="1" type="ORF">DQK91_18835</name>
</gene>
<reference evidence="1 2" key="1">
    <citation type="submission" date="2018-06" db="EMBL/GenBank/DDBJ databases">
        <title>Complete genome of Desulfovibrio marinus P48SEP.</title>
        <authorList>
            <person name="Crispim J.S."/>
            <person name="Vidigal P.M.P."/>
            <person name="Silva L.C.F."/>
            <person name="Araujo L.C."/>
            <person name="Laguardia C.N."/>
            <person name="Dias R.S."/>
            <person name="Sousa M.P."/>
            <person name="Paula S.O."/>
            <person name="Silva C."/>
        </authorList>
    </citation>
    <scope>NUCLEOTIDE SEQUENCE [LARGE SCALE GENOMIC DNA]</scope>
    <source>
        <strain evidence="1 2">P48SEP</strain>
    </source>
</reference>
<dbReference type="Proteomes" id="UP000434052">
    <property type="component" value="Unassembled WGS sequence"/>
</dbReference>
<proteinExistence type="predicted"/>
<comment type="caution">
    <text evidence="1">The sequence shown here is derived from an EMBL/GenBank/DDBJ whole genome shotgun (WGS) entry which is preliminary data.</text>
</comment>
<name>A0A6P1ZDS1_9BACT</name>
<organism evidence="1 2">
    <name type="scientific">Oceanidesulfovibrio marinus</name>
    <dbReference type="NCBI Taxonomy" id="370038"/>
    <lineage>
        <taxon>Bacteria</taxon>
        <taxon>Pseudomonadati</taxon>
        <taxon>Thermodesulfobacteriota</taxon>
        <taxon>Desulfovibrionia</taxon>
        <taxon>Desulfovibrionales</taxon>
        <taxon>Desulfovibrionaceae</taxon>
        <taxon>Oceanidesulfovibrio</taxon>
    </lineage>
</organism>
<evidence type="ECO:0000313" key="2">
    <source>
        <dbReference type="Proteomes" id="UP000434052"/>
    </source>
</evidence>
<protein>
    <submittedName>
        <fullName evidence="1">Uncharacterized protein</fullName>
    </submittedName>
</protein>
<sequence>MNESSAKQNMSEGDSPFQAVLNDIAEQMAKAKAYGYTGTVVFTVPYFKGQMHAKKYKVETFTSDTPLK</sequence>
<accession>A0A6P1ZDS1</accession>
<dbReference type="AlphaFoldDB" id="A0A6P1ZDS1"/>
<dbReference type="RefSeq" id="WP_144306953.1">
    <property type="nucleotide sequence ID" value="NZ_QMIF01000017.1"/>
</dbReference>